<reference evidence="1" key="1">
    <citation type="submission" date="2018-05" db="EMBL/GenBank/DDBJ databases">
        <authorList>
            <person name="Lanie J.A."/>
            <person name="Ng W.-L."/>
            <person name="Kazmierczak K.M."/>
            <person name="Andrzejewski T.M."/>
            <person name="Davidsen T.M."/>
            <person name="Wayne K.J."/>
            <person name="Tettelin H."/>
            <person name="Glass J.I."/>
            <person name="Rusch D."/>
            <person name="Podicherti R."/>
            <person name="Tsui H.-C.T."/>
            <person name="Winkler M.E."/>
        </authorList>
    </citation>
    <scope>NUCLEOTIDE SEQUENCE</scope>
</reference>
<protein>
    <submittedName>
        <fullName evidence="1">Uncharacterized protein</fullName>
    </submittedName>
</protein>
<dbReference type="EMBL" id="UINC01058761">
    <property type="protein sequence ID" value="SVB81393.1"/>
    <property type="molecule type" value="Genomic_DNA"/>
</dbReference>
<name>A0A382H3Q0_9ZZZZ</name>
<sequence>VDVGEAVVAALKLEREFLVIDPEAVQH</sequence>
<feature type="non-terminal residue" evidence="1">
    <location>
        <position position="1"/>
    </location>
</feature>
<gene>
    <name evidence="1" type="ORF">METZ01_LOCUS234247</name>
</gene>
<feature type="non-terminal residue" evidence="1">
    <location>
        <position position="27"/>
    </location>
</feature>
<dbReference type="AlphaFoldDB" id="A0A382H3Q0"/>
<evidence type="ECO:0000313" key="1">
    <source>
        <dbReference type="EMBL" id="SVB81393.1"/>
    </source>
</evidence>
<accession>A0A382H3Q0</accession>
<organism evidence="1">
    <name type="scientific">marine metagenome</name>
    <dbReference type="NCBI Taxonomy" id="408172"/>
    <lineage>
        <taxon>unclassified sequences</taxon>
        <taxon>metagenomes</taxon>
        <taxon>ecological metagenomes</taxon>
    </lineage>
</organism>
<proteinExistence type="predicted"/>